<name>A0A0L0HNZ5_SPIPD</name>
<dbReference type="VEuPathDB" id="FungiDB:SPPG_01859"/>
<dbReference type="STRING" id="645134.A0A0L0HNZ5"/>
<dbReference type="EMBL" id="KQ257452">
    <property type="protein sequence ID" value="KND02778.1"/>
    <property type="molecule type" value="Genomic_DNA"/>
</dbReference>
<dbReference type="GeneID" id="27685495"/>
<keyword evidence="1" id="KW-0732">Signal</keyword>
<evidence type="ECO:0000313" key="3">
    <source>
        <dbReference type="Proteomes" id="UP000053201"/>
    </source>
</evidence>
<dbReference type="Proteomes" id="UP000053201">
    <property type="component" value="Unassembled WGS sequence"/>
</dbReference>
<dbReference type="AlphaFoldDB" id="A0A0L0HNZ5"/>
<proteinExistence type="predicted"/>
<evidence type="ECO:0000256" key="1">
    <source>
        <dbReference type="SAM" id="SignalP"/>
    </source>
</evidence>
<dbReference type="eggNOG" id="ENOG502S3VD">
    <property type="taxonomic scope" value="Eukaryota"/>
</dbReference>
<accession>A0A0L0HNZ5</accession>
<keyword evidence="3" id="KW-1185">Reference proteome</keyword>
<dbReference type="Pfam" id="PF07103">
    <property type="entry name" value="DUF1365"/>
    <property type="match status" value="1"/>
</dbReference>
<dbReference type="RefSeq" id="XP_016610817.1">
    <property type="nucleotide sequence ID" value="XM_016750171.1"/>
</dbReference>
<feature type="chain" id="PRO_5005540084" description="Cyclopropane-fatty-acyl-phospholipid synthase" evidence="1">
    <location>
        <begin position="29"/>
        <end position="568"/>
    </location>
</feature>
<dbReference type="OrthoDB" id="3340520at2759"/>
<dbReference type="PANTHER" id="PTHR33973:SF4">
    <property type="entry name" value="OS07G0153300 PROTEIN"/>
    <property type="match status" value="1"/>
</dbReference>
<dbReference type="PANTHER" id="PTHR33973">
    <property type="entry name" value="OS07G0153300 PROTEIN"/>
    <property type="match status" value="1"/>
</dbReference>
<organism evidence="2 3">
    <name type="scientific">Spizellomyces punctatus (strain DAOM BR117)</name>
    <dbReference type="NCBI Taxonomy" id="645134"/>
    <lineage>
        <taxon>Eukaryota</taxon>
        <taxon>Fungi</taxon>
        <taxon>Fungi incertae sedis</taxon>
        <taxon>Chytridiomycota</taxon>
        <taxon>Chytridiomycota incertae sedis</taxon>
        <taxon>Chytridiomycetes</taxon>
        <taxon>Spizellomycetales</taxon>
        <taxon>Spizellomycetaceae</taxon>
        <taxon>Spizellomyces</taxon>
    </lineage>
</organism>
<dbReference type="InterPro" id="IPR010775">
    <property type="entry name" value="DUF1365"/>
</dbReference>
<protein>
    <recommendedName>
        <fullName evidence="4">Cyclopropane-fatty-acyl-phospholipid synthase</fullName>
    </recommendedName>
</protein>
<feature type="signal peptide" evidence="1">
    <location>
        <begin position="1"/>
        <end position="28"/>
    </location>
</feature>
<reference evidence="2 3" key="1">
    <citation type="submission" date="2009-08" db="EMBL/GenBank/DDBJ databases">
        <title>The Genome Sequence of Spizellomyces punctatus strain DAOM BR117.</title>
        <authorList>
            <consortium name="The Broad Institute Genome Sequencing Platform"/>
            <person name="Russ C."/>
            <person name="Cuomo C."/>
            <person name="Shea T."/>
            <person name="Young S.K."/>
            <person name="Zeng Q."/>
            <person name="Koehrsen M."/>
            <person name="Haas B."/>
            <person name="Borodovsky M."/>
            <person name="Guigo R."/>
            <person name="Alvarado L."/>
            <person name="Berlin A."/>
            <person name="Bochicchio J."/>
            <person name="Borenstein D."/>
            <person name="Chapman S."/>
            <person name="Chen Z."/>
            <person name="Engels R."/>
            <person name="Freedman E."/>
            <person name="Gellesch M."/>
            <person name="Goldberg J."/>
            <person name="Griggs A."/>
            <person name="Gujja S."/>
            <person name="Heiman D."/>
            <person name="Hepburn T."/>
            <person name="Howarth C."/>
            <person name="Jen D."/>
            <person name="Larson L."/>
            <person name="Lewis B."/>
            <person name="Mehta T."/>
            <person name="Park D."/>
            <person name="Pearson M."/>
            <person name="Roberts A."/>
            <person name="Saif S."/>
            <person name="Shenoy N."/>
            <person name="Sisk P."/>
            <person name="Stolte C."/>
            <person name="Sykes S."/>
            <person name="Thomson T."/>
            <person name="Walk T."/>
            <person name="White J."/>
            <person name="Yandava C."/>
            <person name="Burger G."/>
            <person name="Gray M.W."/>
            <person name="Holland P.W.H."/>
            <person name="King N."/>
            <person name="Lang F.B.F."/>
            <person name="Roger A.J."/>
            <person name="Ruiz-Trillo I."/>
            <person name="Lander E."/>
            <person name="Nusbaum C."/>
        </authorList>
    </citation>
    <scope>NUCLEOTIDE SEQUENCE [LARGE SCALE GENOMIC DNA]</scope>
    <source>
        <strain evidence="2 3">DAOM BR117</strain>
    </source>
</reference>
<sequence>MKNPPPMTMSFSLEISLLILLLLALIGASVQYIRLTPLCRNTITSIQHKIHIVQTHHVRYHPVRHAFKYPLFYFRVKLGEDFNVPWWLAGWERGLFAVREGDYLGGGDGRKQGFGLGLKQRVLELLASMGISTSDIGSIELVTTPRVLGYAFNPLSVYFCYSSTTPSNVHAVILEVNNTFGERHVYVCCEKNRVKSAPGYDYSHSIDRSFHVSPFNNRSGNYEAHFKHPDKTLDVLLNIKNYTDASLAGLSKPLWFTARVWGDAYALDARTCAYLLVTYPVTAFLTFPRILRQAWILAYRKRMKIYQRPSPMRVPKDGRGMVWKRLNNFQTFCRRTVFDHFHIQAEGHSTSLIVYEQGRPSYTTLHGGAGSPPIKVHVTSPAFYTTLVLEGDDVGRGLGHSFVRGDWTCTKGDLERFLGMLLSKEGNREGRQPMSAEPRECPKTKKVISPFSYPGFAHMHQPSRPQRLSIRWKLWMGSLSIRLEQSLFILVANFTIDPYSVEERIFAYAMDEQAEKVAHSVEPASDNSESTLIGEIDDGADIQRKELDRFQALATAFRKSVGSAITVN</sequence>
<dbReference type="InParanoid" id="A0A0L0HNZ5"/>
<evidence type="ECO:0000313" key="2">
    <source>
        <dbReference type="EMBL" id="KND02778.1"/>
    </source>
</evidence>
<gene>
    <name evidence="2" type="ORF">SPPG_01859</name>
</gene>
<evidence type="ECO:0008006" key="4">
    <source>
        <dbReference type="Google" id="ProtNLM"/>
    </source>
</evidence>